<organism evidence="2">
    <name type="scientific">marine sediment metagenome</name>
    <dbReference type="NCBI Taxonomy" id="412755"/>
    <lineage>
        <taxon>unclassified sequences</taxon>
        <taxon>metagenomes</taxon>
        <taxon>ecological metagenomes</taxon>
    </lineage>
</organism>
<evidence type="ECO:0000256" key="1">
    <source>
        <dbReference type="ARBA" id="ARBA00023002"/>
    </source>
</evidence>
<dbReference type="SUPFAM" id="SSF54292">
    <property type="entry name" value="2Fe-2S ferredoxin-like"/>
    <property type="match status" value="1"/>
</dbReference>
<evidence type="ECO:0000313" key="2">
    <source>
        <dbReference type="EMBL" id="GAJ06457.1"/>
    </source>
</evidence>
<dbReference type="EMBL" id="BARW01033129">
    <property type="protein sequence ID" value="GAJ06457.1"/>
    <property type="molecule type" value="Genomic_DNA"/>
</dbReference>
<evidence type="ECO:0008006" key="3">
    <source>
        <dbReference type="Google" id="ProtNLM"/>
    </source>
</evidence>
<protein>
    <recommendedName>
        <fullName evidence="3">2Fe-2S ferredoxin-type domain-containing protein</fullName>
    </recommendedName>
</protein>
<proteinExistence type="predicted"/>
<dbReference type="GO" id="GO:0051536">
    <property type="term" value="F:iron-sulfur cluster binding"/>
    <property type="evidence" value="ECO:0007669"/>
    <property type="project" value="InterPro"/>
</dbReference>
<dbReference type="InterPro" id="IPR042204">
    <property type="entry name" value="2Fe-2S-bd_N"/>
</dbReference>
<sequence length="111" mass="12532">MNNNRIVHHQILGNLPESKWVKITVNGKKIKARKGETIAAALIAADIKVFRYSVKRNEPRSLFCAIGRCTDCVMTVNNKPNVRTCVTMVEEGMKVETQKGLGKRQIDYEKS</sequence>
<keyword evidence="1" id="KW-0560">Oxidoreductase</keyword>
<gene>
    <name evidence="2" type="ORF">S12H4_52251</name>
</gene>
<comment type="caution">
    <text evidence="2">The sequence shown here is derived from an EMBL/GenBank/DDBJ whole genome shotgun (WGS) entry which is preliminary data.</text>
</comment>
<dbReference type="InterPro" id="IPR036010">
    <property type="entry name" value="2Fe-2S_ferredoxin-like_sf"/>
</dbReference>
<reference evidence="2" key="1">
    <citation type="journal article" date="2014" name="Front. Microbiol.">
        <title>High frequency of phylogenetically diverse reductive dehalogenase-homologous genes in deep subseafloor sedimentary metagenomes.</title>
        <authorList>
            <person name="Kawai M."/>
            <person name="Futagami T."/>
            <person name="Toyoda A."/>
            <person name="Takaki Y."/>
            <person name="Nishi S."/>
            <person name="Hori S."/>
            <person name="Arai W."/>
            <person name="Tsubouchi T."/>
            <person name="Morono Y."/>
            <person name="Uchiyama I."/>
            <person name="Ito T."/>
            <person name="Fujiyama A."/>
            <person name="Inagaki F."/>
            <person name="Takami H."/>
        </authorList>
    </citation>
    <scope>NUCLEOTIDE SEQUENCE</scope>
    <source>
        <strain evidence="2">Expedition CK06-06</strain>
    </source>
</reference>
<dbReference type="Gene3D" id="3.10.20.440">
    <property type="entry name" value="2Fe-2S iron-sulphur cluster binding domain, sarcosine oxidase, alpha subunit, N-terminal domain"/>
    <property type="match status" value="1"/>
</dbReference>
<dbReference type="GO" id="GO:0016491">
    <property type="term" value="F:oxidoreductase activity"/>
    <property type="evidence" value="ECO:0007669"/>
    <property type="project" value="UniProtKB-KW"/>
</dbReference>
<dbReference type="AlphaFoldDB" id="X1US99"/>
<name>X1US99_9ZZZZ</name>
<dbReference type="Pfam" id="PF13510">
    <property type="entry name" value="Fer2_4"/>
    <property type="match status" value="1"/>
</dbReference>
<accession>X1US99</accession>